<feature type="compositionally biased region" description="Low complexity" evidence="1">
    <location>
        <begin position="1299"/>
        <end position="1308"/>
    </location>
</feature>
<dbReference type="Proteomes" id="UP001303115">
    <property type="component" value="Unassembled WGS sequence"/>
</dbReference>
<feature type="region of interest" description="Disordered" evidence="1">
    <location>
        <begin position="497"/>
        <end position="544"/>
    </location>
</feature>
<feature type="region of interest" description="Disordered" evidence="1">
    <location>
        <begin position="565"/>
        <end position="593"/>
    </location>
</feature>
<dbReference type="EMBL" id="MU854405">
    <property type="protein sequence ID" value="KAK4039252.1"/>
    <property type="molecule type" value="Genomic_DNA"/>
</dbReference>
<feature type="compositionally biased region" description="Polar residues" evidence="1">
    <location>
        <begin position="616"/>
        <end position="646"/>
    </location>
</feature>
<accession>A0AAN6PEN8</accession>
<proteinExistence type="predicted"/>
<feature type="region of interest" description="Disordered" evidence="1">
    <location>
        <begin position="1068"/>
        <end position="1395"/>
    </location>
</feature>
<keyword evidence="3" id="KW-1185">Reference proteome</keyword>
<evidence type="ECO:0008006" key="4">
    <source>
        <dbReference type="Google" id="ProtNLM"/>
    </source>
</evidence>
<feature type="compositionally biased region" description="Polar residues" evidence="1">
    <location>
        <begin position="566"/>
        <end position="579"/>
    </location>
</feature>
<evidence type="ECO:0000313" key="2">
    <source>
        <dbReference type="EMBL" id="KAK4039252.1"/>
    </source>
</evidence>
<evidence type="ECO:0000313" key="3">
    <source>
        <dbReference type="Proteomes" id="UP001303115"/>
    </source>
</evidence>
<feature type="compositionally biased region" description="Low complexity" evidence="1">
    <location>
        <begin position="848"/>
        <end position="862"/>
    </location>
</feature>
<feature type="region of interest" description="Disordered" evidence="1">
    <location>
        <begin position="1442"/>
        <end position="1480"/>
    </location>
</feature>
<feature type="compositionally biased region" description="Basic and acidic residues" evidence="1">
    <location>
        <begin position="1468"/>
        <end position="1478"/>
    </location>
</feature>
<comment type="caution">
    <text evidence="2">The sequence shown here is derived from an EMBL/GenBank/DDBJ whole genome shotgun (WGS) entry which is preliminary data.</text>
</comment>
<feature type="compositionally biased region" description="Basic and acidic residues" evidence="1">
    <location>
        <begin position="825"/>
        <end position="839"/>
    </location>
</feature>
<feature type="compositionally biased region" description="Polar residues" evidence="1">
    <location>
        <begin position="765"/>
        <end position="780"/>
    </location>
</feature>
<evidence type="ECO:0000256" key="1">
    <source>
        <dbReference type="SAM" id="MobiDB-lite"/>
    </source>
</evidence>
<gene>
    <name evidence="2" type="ORF">C8A01DRAFT_16738</name>
</gene>
<feature type="compositionally biased region" description="Low complexity" evidence="1">
    <location>
        <begin position="988"/>
        <end position="1002"/>
    </location>
</feature>
<protein>
    <recommendedName>
        <fullName evidence="4">Pt repeat family protein</fullName>
    </recommendedName>
</protein>
<reference evidence="3" key="1">
    <citation type="journal article" date="2023" name="Mol. Phylogenet. Evol.">
        <title>Genome-scale phylogeny and comparative genomics of the fungal order Sordariales.</title>
        <authorList>
            <person name="Hensen N."/>
            <person name="Bonometti L."/>
            <person name="Westerberg I."/>
            <person name="Brannstrom I.O."/>
            <person name="Guillou S."/>
            <person name="Cros-Aarteil S."/>
            <person name="Calhoun S."/>
            <person name="Haridas S."/>
            <person name="Kuo A."/>
            <person name="Mondo S."/>
            <person name="Pangilinan J."/>
            <person name="Riley R."/>
            <person name="LaButti K."/>
            <person name="Andreopoulos B."/>
            <person name="Lipzen A."/>
            <person name="Chen C."/>
            <person name="Yan M."/>
            <person name="Daum C."/>
            <person name="Ng V."/>
            <person name="Clum A."/>
            <person name="Steindorff A."/>
            <person name="Ohm R.A."/>
            <person name="Martin F."/>
            <person name="Silar P."/>
            <person name="Natvig D.O."/>
            <person name="Lalanne C."/>
            <person name="Gautier V."/>
            <person name="Ament-Velasquez S.L."/>
            <person name="Kruys A."/>
            <person name="Hutchinson M.I."/>
            <person name="Powell A.J."/>
            <person name="Barry K."/>
            <person name="Miller A.N."/>
            <person name="Grigoriev I.V."/>
            <person name="Debuchy R."/>
            <person name="Gladieux P."/>
            <person name="Hiltunen Thoren M."/>
            <person name="Johannesson H."/>
        </authorList>
    </citation>
    <scope>NUCLEOTIDE SEQUENCE [LARGE SCALE GENOMIC DNA]</scope>
    <source>
        <strain evidence="3">CBS 284.82</strain>
    </source>
</reference>
<sequence>MGDAFPRLEPTHIDNNKHIDMERERAFLSPVFEEQLGPPTTPALVVHVDIRFTDPVIRSRYCRSYGSSPGFEATNRICRGLVRRIERCSEEFITRKDSGALEVFKGDTYERKPQRFEMTFRVIRRGKGEWAERTYRSYQKQPLTVAHTKEVTLAVHRMIGLFLRRHDENFQWLDCPASETDSEGSETIAPSRDGPLSILSVPRSRFIEATQSFEFVPGYNIELYFRNRNPQRQLPTFERRIRVTSAQTTPLTLFMSEDMLWKALQFANQGLDSKKREFDEHLRDRRAPDPAHPEDDTLELSLRVSNNLGPAYSHVQRNIKSKLALFRDPAARDCDMFLCDMEKYLSHIRNEADAMLNGMNDLELRVVELKGVGWTLREPAKFTLGPSASYGRRTIQAALDRIQTGIGDVIRGHNIAIHVNAHKRGHLVLDKAIVAHERRGKPQETFSTHEDAQTAIVARLKARIQKDMDKVFEDSCSIDDIPEDEDDYFAARPVTPQQPEQAVFEGPSPRYSPSSVRSSPAKRPALGSLQSSPRPRAQRVFSLSRRSMESVRSIDYLKAAREPLLNDSSRPTSAVSEQVSEPRGVGSPVPVPEARGPLLAAAEVRPARSFSLVSRRPSSTIRVSNASTLVEEQTVGASNSDVQNVETAEEQQCSEESPAVGSMTSSEASPAAVLSGTLPVEATPAASLALNPAVQELEVPLRDGDCSDAPATIGQKKQGKMDTPETFVDAREYAASPASEAIIKSELSGALTGVASPREDDEFSTAPSTPELSTGASSPRHSVLITPVYLRTNSDTKDPALRKLYPAPEPEDAAVDLQSECTPEPDSKDDRDRDLDRLTTEPPIDQRPSTPSTTEPNTAAAEAPEDVPGDANNQRVSEYPDPAARVVSRDQTPDNNTNIPPPHPSTASPLFEEDPDTNSQTAPENQVYTALGAEPPTAGSDTAPDSGVGESGVRRSGPSDVNPVHASGPPPASSAVEAGLDPADRLESASSSTSPFGSAGYSVVEDRADRDGSVDDAAVLLPLLLAGGGPEGGCGAEAAAAGPVGGEVVAEGGRVGTEGLVEAAGQRGDVDMGQGSSTKGDAGSEVDGVEGLIGGEGGGDGTGLVVDERGREESASRELSLDNVGPVEEADGVSSASLSDAPGTEVVAKVDLAKSDGPGSDADAQVETDNTAGAVDRGVVPEEEEQATAPELGSEMSPDGKGVAFVSDKGSEPHPDAGGGNDDDHQGKPLGPDGGIDETGAVPDGSRKLDIDVCPEPGTPGPESDKHIASAISLDDLAPGSGALGPSTEAKPDSSVAITTEPPVSETPTPKPAPATPQPEKKENPHLAPIPDLSKLPNLSSSAASFTSVNTTRNSVDTIRPSIDSHRHHPTLPTLEHPHTTSNGSNGNGNSNRPQTAGYLGIGLLGKESRFVEVGLRGALGDVKARRRMSLPLQHLLNKDREVWPGAPASEAGGTGSSSKLRKGRLKGGHEGGGHDDGQSVLPRMMMLLAGAVAIGKIMKQVSE</sequence>
<feature type="region of interest" description="Disordered" evidence="1">
    <location>
        <begin position="610"/>
        <end position="672"/>
    </location>
</feature>
<feature type="compositionally biased region" description="Gly residues" evidence="1">
    <location>
        <begin position="1091"/>
        <end position="1102"/>
    </location>
</feature>
<name>A0AAN6PEN8_9PEZI</name>
<feature type="region of interest" description="Disordered" evidence="1">
    <location>
        <begin position="752"/>
        <end position="1002"/>
    </location>
</feature>
<feature type="compositionally biased region" description="Polar residues" evidence="1">
    <location>
        <begin position="1337"/>
        <end position="1357"/>
    </location>
</feature>
<feature type="compositionally biased region" description="Low complexity" evidence="1">
    <location>
        <begin position="1371"/>
        <end position="1392"/>
    </location>
</feature>
<feature type="compositionally biased region" description="Polar residues" evidence="1">
    <location>
        <begin position="917"/>
        <end position="928"/>
    </location>
</feature>
<feature type="compositionally biased region" description="Low complexity" evidence="1">
    <location>
        <begin position="507"/>
        <end position="524"/>
    </location>
</feature>
<organism evidence="2 3">
    <name type="scientific">Parachaetomium inaequale</name>
    <dbReference type="NCBI Taxonomy" id="2588326"/>
    <lineage>
        <taxon>Eukaryota</taxon>
        <taxon>Fungi</taxon>
        <taxon>Dikarya</taxon>
        <taxon>Ascomycota</taxon>
        <taxon>Pezizomycotina</taxon>
        <taxon>Sordariomycetes</taxon>
        <taxon>Sordariomycetidae</taxon>
        <taxon>Sordariales</taxon>
        <taxon>Chaetomiaceae</taxon>
        <taxon>Parachaetomium</taxon>
    </lineage>
</organism>
<feature type="compositionally biased region" description="Basic and acidic residues" evidence="1">
    <location>
        <begin position="1106"/>
        <end position="1120"/>
    </location>
</feature>